<reference evidence="2 3" key="1">
    <citation type="submission" date="2024-07" db="EMBL/GenBank/DDBJ databases">
        <title>Chromosome-level genome assembly of the water stick insect Ranatra chinensis (Heteroptera: Nepidae).</title>
        <authorList>
            <person name="Liu X."/>
        </authorList>
    </citation>
    <scope>NUCLEOTIDE SEQUENCE [LARGE SCALE GENOMIC DNA]</scope>
    <source>
        <strain evidence="2">Cailab_2021Rc</strain>
        <tissue evidence="2">Muscle</tissue>
    </source>
</reference>
<dbReference type="Proteomes" id="UP001558652">
    <property type="component" value="Unassembled WGS sequence"/>
</dbReference>
<evidence type="ECO:0000256" key="1">
    <source>
        <dbReference type="ARBA" id="ARBA00022729"/>
    </source>
</evidence>
<gene>
    <name evidence="2" type="ORF">AAG570_003050</name>
</gene>
<proteinExistence type="predicted"/>
<keyword evidence="1" id="KW-0732">Signal</keyword>
<dbReference type="InterPro" id="IPR036846">
    <property type="entry name" value="GM2-AP_sf"/>
</dbReference>
<dbReference type="EMBL" id="JBFDAA010000013">
    <property type="protein sequence ID" value="KAL1122723.1"/>
    <property type="molecule type" value="Genomic_DNA"/>
</dbReference>
<comment type="caution">
    <text evidence="2">The sequence shown here is derived from an EMBL/GenBank/DDBJ whole genome shotgun (WGS) entry which is preliminary data.</text>
</comment>
<accession>A0ABD0YSE4</accession>
<dbReference type="Gene3D" id="2.70.220.10">
    <property type="entry name" value="Ganglioside GM2 activator"/>
    <property type="match status" value="1"/>
</dbReference>
<name>A0ABD0YSE4_9HEMI</name>
<evidence type="ECO:0000313" key="3">
    <source>
        <dbReference type="Proteomes" id="UP001558652"/>
    </source>
</evidence>
<evidence type="ECO:0000313" key="2">
    <source>
        <dbReference type="EMBL" id="KAL1122723.1"/>
    </source>
</evidence>
<sequence>MASKRRNMFQKNKTHLSIILGHFGNGGWKVPQSGFDMGRACTMMRTFLPHLLKKYFGEKHGIPPPYCPAPAGNYTIEDMDTRVTAFLGVWPSGVYRVDFVTTHVKTVTRVGCKRITVVVPRKKNVRG</sequence>
<protein>
    <submittedName>
        <fullName evidence="2">Uncharacterized protein</fullName>
    </submittedName>
</protein>
<organism evidence="2 3">
    <name type="scientific">Ranatra chinensis</name>
    <dbReference type="NCBI Taxonomy" id="642074"/>
    <lineage>
        <taxon>Eukaryota</taxon>
        <taxon>Metazoa</taxon>
        <taxon>Ecdysozoa</taxon>
        <taxon>Arthropoda</taxon>
        <taxon>Hexapoda</taxon>
        <taxon>Insecta</taxon>
        <taxon>Pterygota</taxon>
        <taxon>Neoptera</taxon>
        <taxon>Paraneoptera</taxon>
        <taxon>Hemiptera</taxon>
        <taxon>Heteroptera</taxon>
        <taxon>Panheteroptera</taxon>
        <taxon>Nepomorpha</taxon>
        <taxon>Nepidae</taxon>
        <taxon>Ranatrinae</taxon>
        <taxon>Ranatra</taxon>
    </lineage>
</organism>
<dbReference type="AlphaFoldDB" id="A0ABD0YSE4"/>
<keyword evidence="3" id="KW-1185">Reference proteome</keyword>